<keyword evidence="3 4" id="KW-0732">Signal</keyword>
<dbReference type="GO" id="GO:0005576">
    <property type="term" value="C:extracellular region"/>
    <property type="evidence" value="ECO:0007669"/>
    <property type="project" value="UniProtKB-SubCell"/>
</dbReference>
<evidence type="ECO:0000313" key="6">
    <source>
        <dbReference type="Proteomes" id="UP000254889"/>
    </source>
</evidence>
<dbReference type="Pfam" id="PF01382">
    <property type="entry name" value="Avidin"/>
    <property type="match status" value="1"/>
</dbReference>
<evidence type="ECO:0008006" key="7">
    <source>
        <dbReference type="Google" id="ProtNLM"/>
    </source>
</evidence>
<accession>A0A345ZRA2</accession>
<reference evidence="5 6" key="1">
    <citation type="submission" date="2018-07" db="EMBL/GenBank/DDBJ databases">
        <authorList>
            <person name="Quirk P.G."/>
            <person name="Krulwich T.A."/>
        </authorList>
    </citation>
    <scope>NUCLEOTIDE SEQUENCE [LARGE SCALE GENOMIC DNA]</scope>
    <source>
        <strain evidence="5 6">CC-BB4</strain>
    </source>
</reference>
<dbReference type="PANTHER" id="PTHR34399">
    <property type="entry name" value="AVIDIN-RELATED"/>
    <property type="match status" value="1"/>
</dbReference>
<dbReference type="PROSITE" id="PS51326">
    <property type="entry name" value="AVIDIN_2"/>
    <property type="match status" value="1"/>
</dbReference>
<keyword evidence="2" id="KW-0964">Secreted</keyword>
<dbReference type="KEGG" id="ptaw:DW352_02295"/>
<evidence type="ECO:0000256" key="2">
    <source>
        <dbReference type="ARBA" id="ARBA00022525"/>
    </source>
</evidence>
<gene>
    <name evidence="5" type="ORF">DW352_02295</name>
</gene>
<sequence>MIMPAKIARAFLCWVFMAGAALGQGQAQAETKFAAGLSWVNEDGTVLTITAVAPNGLLTGSVTTQAGCGAKKPQALTGWYFGAGAGGALTFSVNWEGCNSVTTWSAQYSNATGSFRALWHLAIASAPAWNGIVAGAHTFVMQPSKK</sequence>
<dbReference type="EMBL" id="CP031417">
    <property type="protein sequence ID" value="AXK79449.1"/>
    <property type="molecule type" value="Genomic_DNA"/>
</dbReference>
<proteinExistence type="predicted"/>
<feature type="chain" id="PRO_5016641678" description="Avidin" evidence="4">
    <location>
        <begin position="30"/>
        <end position="146"/>
    </location>
</feature>
<evidence type="ECO:0000313" key="5">
    <source>
        <dbReference type="EMBL" id="AXK79449.1"/>
    </source>
</evidence>
<dbReference type="InterPro" id="IPR051764">
    <property type="entry name" value="Avidin/Streptavidin-rel"/>
</dbReference>
<comment type="subcellular location">
    <subcellularLocation>
        <location evidence="1">Secreted</location>
    </subcellularLocation>
</comment>
<dbReference type="SUPFAM" id="SSF50876">
    <property type="entry name" value="Avidin/streptavidin"/>
    <property type="match status" value="1"/>
</dbReference>
<dbReference type="Gene3D" id="2.40.128.30">
    <property type="entry name" value="Avidin-like"/>
    <property type="match status" value="1"/>
</dbReference>
<evidence type="ECO:0000256" key="1">
    <source>
        <dbReference type="ARBA" id="ARBA00004613"/>
    </source>
</evidence>
<dbReference type="OrthoDB" id="8138261at2"/>
<dbReference type="PANTHER" id="PTHR34399:SF3">
    <property type="entry name" value="AVID PROTEIN-RELATED"/>
    <property type="match status" value="1"/>
</dbReference>
<dbReference type="InterPro" id="IPR005468">
    <property type="entry name" value="Avidin/str"/>
</dbReference>
<organism evidence="5 6">
    <name type="scientific">Pseudolabrys taiwanensis</name>
    <dbReference type="NCBI Taxonomy" id="331696"/>
    <lineage>
        <taxon>Bacteria</taxon>
        <taxon>Pseudomonadati</taxon>
        <taxon>Pseudomonadota</taxon>
        <taxon>Alphaproteobacteria</taxon>
        <taxon>Hyphomicrobiales</taxon>
        <taxon>Xanthobacteraceae</taxon>
        <taxon>Pseudolabrys</taxon>
    </lineage>
</organism>
<evidence type="ECO:0000256" key="3">
    <source>
        <dbReference type="ARBA" id="ARBA00022729"/>
    </source>
</evidence>
<feature type="signal peptide" evidence="4">
    <location>
        <begin position="1"/>
        <end position="29"/>
    </location>
</feature>
<dbReference type="InterPro" id="IPR036896">
    <property type="entry name" value="Avidin-like_sf"/>
</dbReference>
<dbReference type="Proteomes" id="UP000254889">
    <property type="component" value="Chromosome"/>
</dbReference>
<keyword evidence="6" id="KW-1185">Reference proteome</keyword>
<protein>
    <recommendedName>
        <fullName evidence="7">Avidin</fullName>
    </recommendedName>
</protein>
<evidence type="ECO:0000256" key="4">
    <source>
        <dbReference type="SAM" id="SignalP"/>
    </source>
</evidence>
<dbReference type="AlphaFoldDB" id="A0A345ZRA2"/>
<dbReference type="GO" id="GO:0009374">
    <property type="term" value="F:biotin binding"/>
    <property type="evidence" value="ECO:0007669"/>
    <property type="project" value="InterPro"/>
</dbReference>
<name>A0A345ZRA2_9HYPH</name>